<feature type="binding site" evidence="15">
    <location>
        <position position="453"/>
    </location>
    <ligand>
        <name>Mg(2+)</name>
        <dbReference type="ChEBI" id="CHEBI:18420"/>
        <note>shared with alpha subunit</note>
    </ligand>
</feature>
<dbReference type="InterPro" id="IPR045864">
    <property type="entry name" value="aa-tRNA-synth_II/BPL/LPL"/>
</dbReference>
<dbReference type="CDD" id="cd00769">
    <property type="entry name" value="PheRS_beta_core"/>
    <property type="match status" value="1"/>
</dbReference>
<comment type="similarity">
    <text evidence="2 15">Belongs to the phenylalanyl-tRNA synthetase beta subunit family. Type 1 subfamily.</text>
</comment>
<keyword evidence="10 15" id="KW-0460">Magnesium</keyword>
<dbReference type="Pfam" id="PF03484">
    <property type="entry name" value="B5"/>
    <property type="match status" value="1"/>
</dbReference>
<dbReference type="GO" id="GO:0000049">
    <property type="term" value="F:tRNA binding"/>
    <property type="evidence" value="ECO:0007669"/>
    <property type="project" value="UniProtKB-UniRule"/>
</dbReference>
<dbReference type="Pfam" id="PF03147">
    <property type="entry name" value="FDX-ACB"/>
    <property type="match status" value="1"/>
</dbReference>
<keyword evidence="5 16" id="KW-0820">tRNA-binding</keyword>
<dbReference type="InterPro" id="IPR045060">
    <property type="entry name" value="Phe-tRNA-ligase_IIc_bsu"/>
</dbReference>
<feature type="domain" description="B5" evidence="19">
    <location>
        <begin position="404"/>
        <end position="475"/>
    </location>
</feature>
<dbReference type="SUPFAM" id="SSF56037">
    <property type="entry name" value="PheT/TilS domain"/>
    <property type="match status" value="1"/>
</dbReference>
<proteinExistence type="inferred from homology"/>
<evidence type="ECO:0000256" key="7">
    <source>
        <dbReference type="ARBA" id="ARBA00022723"/>
    </source>
</evidence>
<evidence type="ECO:0000256" key="1">
    <source>
        <dbReference type="ARBA" id="ARBA00004496"/>
    </source>
</evidence>
<keyword evidence="13 15" id="KW-0030">Aminoacyl-tRNA synthetase</keyword>
<organism evidence="20 21">
    <name type="scientific">Paracoccus pantotrophus</name>
    <name type="common">Thiosphaera pantotropha</name>
    <dbReference type="NCBI Taxonomy" id="82367"/>
    <lineage>
        <taxon>Bacteria</taxon>
        <taxon>Pseudomonadati</taxon>
        <taxon>Pseudomonadota</taxon>
        <taxon>Alphaproteobacteria</taxon>
        <taxon>Rhodobacterales</taxon>
        <taxon>Paracoccaceae</taxon>
        <taxon>Paracoccus</taxon>
    </lineage>
</organism>
<keyword evidence="6 15" id="KW-0436">Ligase</keyword>
<evidence type="ECO:0000256" key="16">
    <source>
        <dbReference type="PROSITE-ProRule" id="PRU00209"/>
    </source>
</evidence>
<dbReference type="PROSITE" id="PS50886">
    <property type="entry name" value="TRBD"/>
    <property type="match status" value="1"/>
</dbReference>
<evidence type="ECO:0000259" key="18">
    <source>
        <dbReference type="PROSITE" id="PS51447"/>
    </source>
</evidence>
<dbReference type="Gene3D" id="2.40.50.140">
    <property type="entry name" value="Nucleic acid-binding proteins"/>
    <property type="match status" value="1"/>
</dbReference>
<dbReference type="PANTHER" id="PTHR10947:SF0">
    <property type="entry name" value="PHENYLALANINE--TRNA LIGASE BETA SUBUNIT"/>
    <property type="match status" value="1"/>
</dbReference>
<feature type="binding site" evidence="15">
    <location>
        <position position="459"/>
    </location>
    <ligand>
        <name>Mg(2+)</name>
        <dbReference type="ChEBI" id="CHEBI:18420"/>
        <note>shared with alpha subunit</note>
    </ligand>
</feature>
<evidence type="ECO:0000256" key="2">
    <source>
        <dbReference type="ARBA" id="ARBA00008653"/>
    </source>
</evidence>
<keyword evidence="8 15" id="KW-0547">Nucleotide-binding</keyword>
<dbReference type="HAMAP" id="MF_00283">
    <property type="entry name" value="Phe_tRNA_synth_beta1"/>
    <property type="match status" value="1"/>
</dbReference>
<dbReference type="InterPro" id="IPR004532">
    <property type="entry name" value="Phe-tRNA-ligase_IIc_bsu_bact"/>
</dbReference>
<dbReference type="InterPro" id="IPR002547">
    <property type="entry name" value="tRNA-bd_dom"/>
</dbReference>
<dbReference type="CDD" id="cd02796">
    <property type="entry name" value="tRNA_bind_bactPheRS"/>
    <property type="match status" value="1"/>
</dbReference>
<keyword evidence="9 15" id="KW-0067">ATP-binding</keyword>
<comment type="subcellular location">
    <subcellularLocation>
        <location evidence="1 15">Cytoplasm</location>
    </subcellularLocation>
</comment>
<dbReference type="GO" id="GO:0009328">
    <property type="term" value="C:phenylalanine-tRNA ligase complex"/>
    <property type="evidence" value="ECO:0007669"/>
    <property type="project" value="TreeGrafter"/>
</dbReference>
<feature type="domain" description="FDX-ACB" evidence="18">
    <location>
        <begin position="703"/>
        <end position="794"/>
    </location>
</feature>
<dbReference type="Pfam" id="PF03483">
    <property type="entry name" value="B3_4"/>
    <property type="match status" value="1"/>
</dbReference>
<evidence type="ECO:0000256" key="5">
    <source>
        <dbReference type="ARBA" id="ARBA00022555"/>
    </source>
</evidence>
<dbReference type="InterPro" id="IPR041616">
    <property type="entry name" value="PheRS_beta_core"/>
</dbReference>
<keyword evidence="4 15" id="KW-0963">Cytoplasm</keyword>
<sequence>MKFTLSWLKEHLDTQASLDEITEALTDLGLEVEGVADPAAKLKTFTLAKVLHAEQHPDADRLRVCKVLTDEGEKQIVCGAPNARAGITVVLAKPGDYVPGIDVTLGVGKIRGVESHGMMASERELELSEEHDGIIELPSGEVGDRFVDWLAANRPEAVDPVIEIKITPNRPDALGVHGIARDLAARGLGRLKPVEDVIVPGSFASPIQVAIMPEMAPKAPFFSGRLIRGVRNGPSPDWLQKRLTAIGLRPINTLVDITNFFTFDLNRPLHVFDADKVKGDLTVRASVEGEALLALDGKTYAFAPGTMIIADEAGPESIAGIMGGEHSGCSDQTVNVFLESAYWDPIAIATAGRALKINSDARYRFERGVDPAFTQPGLERATQMILELCGGEASEVVTAGAVPDTTRSYLLEPARVSSLVGMDIPEAEQRATLTALGFRLEGDRAFVPSWRPDVQGSADLVEEVARIASLTKLQGQPLPRPQAGVPQPVLTPLQRREQAARRMAAALGYNECVTYSFIDQKAAALFGGGSDAVRIENPISSEMTHMRPDLLPGLLAAAARNQARGFADLALFECGPVFSGGEPGEQDLHLSGILVGANAARDPYASRRKVDIYDAKADAEAVLQAIGAPAKAQINRKLDGWWHPGRAGNIALGPNALATFGEIHPRVLRHFGIKGAAVGFTIRIAAVPLPKVKSPSRPALVLSDLQAVERDFAFVVDSGVEALTLVNAAAGADKALIERVTVFDQFTGLEGGKKSIAITARLQPREKTLTDAEIEAVSAKIVEKVGKATGGVLRS</sequence>
<comment type="catalytic activity">
    <reaction evidence="14 15">
        <text>tRNA(Phe) + L-phenylalanine + ATP = L-phenylalanyl-tRNA(Phe) + AMP + diphosphate + H(+)</text>
        <dbReference type="Rhea" id="RHEA:19413"/>
        <dbReference type="Rhea" id="RHEA-COMP:9668"/>
        <dbReference type="Rhea" id="RHEA-COMP:9699"/>
        <dbReference type="ChEBI" id="CHEBI:15378"/>
        <dbReference type="ChEBI" id="CHEBI:30616"/>
        <dbReference type="ChEBI" id="CHEBI:33019"/>
        <dbReference type="ChEBI" id="CHEBI:58095"/>
        <dbReference type="ChEBI" id="CHEBI:78442"/>
        <dbReference type="ChEBI" id="CHEBI:78531"/>
        <dbReference type="ChEBI" id="CHEBI:456215"/>
        <dbReference type="EC" id="6.1.1.20"/>
    </reaction>
</comment>
<dbReference type="PROSITE" id="PS51483">
    <property type="entry name" value="B5"/>
    <property type="match status" value="1"/>
</dbReference>
<dbReference type="PANTHER" id="PTHR10947">
    <property type="entry name" value="PHENYLALANYL-TRNA SYNTHETASE BETA CHAIN AND LEUCINE-RICH REPEAT-CONTAINING PROTEIN 47"/>
    <property type="match status" value="1"/>
</dbReference>
<dbReference type="NCBIfam" id="TIGR00472">
    <property type="entry name" value="pheT_bact"/>
    <property type="match status" value="1"/>
</dbReference>
<dbReference type="RefSeq" id="WP_024843606.1">
    <property type="nucleotide sequence ID" value="NZ_CP038203.1"/>
</dbReference>
<comment type="cofactor">
    <cofactor evidence="15">
        <name>Mg(2+)</name>
        <dbReference type="ChEBI" id="CHEBI:18420"/>
    </cofactor>
    <text evidence="15">Binds 2 magnesium ions per tetramer.</text>
</comment>
<dbReference type="InterPro" id="IPR009061">
    <property type="entry name" value="DNA-bd_dom_put_sf"/>
</dbReference>
<gene>
    <name evidence="15" type="primary">pheT</name>
    <name evidence="20" type="ORF">HYQ43_15705</name>
</gene>
<dbReference type="Gene3D" id="3.30.56.10">
    <property type="match status" value="2"/>
</dbReference>
<dbReference type="PROSITE" id="PS51447">
    <property type="entry name" value="FDX_ACB"/>
    <property type="match status" value="1"/>
</dbReference>
<dbReference type="SUPFAM" id="SSF54991">
    <property type="entry name" value="Anticodon-binding domain of PheRS"/>
    <property type="match status" value="1"/>
</dbReference>
<dbReference type="InterPro" id="IPR012340">
    <property type="entry name" value="NA-bd_OB-fold"/>
</dbReference>
<dbReference type="SUPFAM" id="SSF46955">
    <property type="entry name" value="Putative DNA-binding domain"/>
    <property type="match status" value="1"/>
</dbReference>
<feature type="binding site" evidence="15">
    <location>
        <position position="462"/>
    </location>
    <ligand>
        <name>Mg(2+)</name>
        <dbReference type="ChEBI" id="CHEBI:18420"/>
        <note>shared with alpha subunit</note>
    </ligand>
</feature>
<keyword evidence="7 15" id="KW-0479">Metal-binding</keyword>
<evidence type="ECO:0000313" key="20">
    <source>
        <dbReference type="EMBL" id="QLH15608.1"/>
    </source>
</evidence>
<evidence type="ECO:0000259" key="17">
    <source>
        <dbReference type="PROSITE" id="PS50886"/>
    </source>
</evidence>
<dbReference type="GO" id="GO:0004826">
    <property type="term" value="F:phenylalanine-tRNA ligase activity"/>
    <property type="evidence" value="ECO:0007669"/>
    <property type="project" value="UniProtKB-UniRule"/>
</dbReference>
<dbReference type="SUPFAM" id="SSF50249">
    <property type="entry name" value="Nucleic acid-binding proteins"/>
    <property type="match status" value="1"/>
</dbReference>
<dbReference type="Gene3D" id="3.30.930.10">
    <property type="entry name" value="Bira Bifunctional Protein, Domain 2"/>
    <property type="match status" value="1"/>
</dbReference>
<dbReference type="Pfam" id="PF01588">
    <property type="entry name" value="tRNA_bind"/>
    <property type="match status" value="1"/>
</dbReference>
<dbReference type="InterPro" id="IPR005121">
    <property type="entry name" value="Fdx_antiC-bd"/>
</dbReference>
<evidence type="ECO:0000256" key="15">
    <source>
        <dbReference type="HAMAP-Rule" id="MF_00283"/>
    </source>
</evidence>
<evidence type="ECO:0000256" key="6">
    <source>
        <dbReference type="ARBA" id="ARBA00022598"/>
    </source>
</evidence>
<keyword evidence="11 16" id="KW-0694">RNA-binding</keyword>
<dbReference type="InterPro" id="IPR020825">
    <property type="entry name" value="Phe-tRNA_synthase-like_B3/B4"/>
</dbReference>
<evidence type="ECO:0000256" key="10">
    <source>
        <dbReference type="ARBA" id="ARBA00022842"/>
    </source>
</evidence>
<dbReference type="GO" id="GO:0000287">
    <property type="term" value="F:magnesium ion binding"/>
    <property type="evidence" value="ECO:0007669"/>
    <property type="project" value="UniProtKB-UniRule"/>
</dbReference>
<dbReference type="EMBL" id="CP058690">
    <property type="protein sequence ID" value="QLH15608.1"/>
    <property type="molecule type" value="Genomic_DNA"/>
</dbReference>
<accession>A0A7H9BXR2</accession>
<dbReference type="InterPro" id="IPR005146">
    <property type="entry name" value="B3/B4_tRNA-bd"/>
</dbReference>
<comment type="subunit">
    <text evidence="3 15">Tetramer of two alpha and two beta subunits.</text>
</comment>
<evidence type="ECO:0000256" key="14">
    <source>
        <dbReference type="ARBA" id="ARBA00049255"/>
    </source>
</evidence>
<keyword evidence="12 15" id="KW-0648">Protein biosynthesis</keyword>
<dbReference type="GO" id="GO:0005524">
    <property type="term" value="F:ATP binding"/>
    <property type="evidence" value="ECO:0007669"/>
    <property type="project" value="UniProtKB-UniRule"/>
</dbReference>
<feature type="domain" description="TRNA-binding" evidence="17">
    <location>
        <begin position="39"/>
        <end position="147"/>
    </location>
</feature>
<dbReference type="InterPro" id="IPR033714">
    <property type="entry name" value="tRNA_bind_bactPheRS"/>
</dbReference>
<protein>
    <recommendedName>
        <fullName evidence="15">Phenylalanine--tRNA ligase beta subunit</fullName>
        <ecNumber evidence="15">6.1.1.20</ecNumber>
    </recommendedName>
    <alternativeName>
        <fullName evidence="15">Phenylalanyl-tRNA synthetase beta subunit</fullName>
        <shortName evidence="15">PheRS</shortName>
    </alternativeName>
</protein>
<evidence type="ECO:0000256" key="3">
    <source>
        <dbReference type="ARBA" id="ARBA00011209"/>
    </source>
</evidence>
<dbReference type="SMART" id="SM00873">
    <property type="entry name" value="B3_4"/>
    <property type="match status" value="1"/>
</dbReference>
<dbReference type="InterPro" id="IPR005147">
    <property type="entry name" value="tRNA_synthase_B5-dom"/>
</dbReference>
<evidence type="ECO:0000256" key="11">
    <source>
        <dbReference type="ARBA" id="ARBA00022884"/>
    </source>
</evidence>
<dbReference type="Gene3D" id="3.30.70.380">
    <property type="entry name" value="Ferrodoxin-fold anticodon-binding domain"/>
    <property type="match status" value="1"/>
</dbReference>
<evidence type="ECO:0000313" key="21">
    <source>
        <dbReference type="Proteomes" id="UP000509322"/>
    </source>
</evidence>
<feature type="binding site" evidence="15">
    <location>
        <position position="463"/>
    </location>
    <ligand>
        <name>Mg(2+)</name>
        <dbReference type="ChEBI" id="CHEBI:18420"/>
        <note>shared with alpha subunit</note>
    </ligand>
</feature>
<dbReference type="AlphaFoldDB" id="A0A7H9BXR2"/>
<name>A0A7H9BXR2_PARPN</name>
<dbReference type="SMART" id="SM00896">
    <property type="entry name" value="FDX-ACB"/>
    <property type="match status" value="1"/>
</dbReference>
<dbReference type="Pfam" id="PF17759">
    <property type="entry name" value="tRNA_synthFbeta"/>
    <property type="match status" value="1"/>
</dbReference>
<dbReference type="GO" id="GO:0006432">
    <property type="term" value="P:phenylalanyl-tRNA aminoacylation"/>
    <property type="evidence" value="ECO:0007669"/>
    <property type="project" value="UniProtKB-UniRule"/>
</dbReference>
<evidence type="ECO:0000256" key="4">
    <source>
        <dbReference type="ARBA" id="ARBA00022490"/>
    </source>
</evidence>
<dbReference type="SUPFAM" id="SSF55681">
    <property type="entry name" value="Class II aaRS and biotin synthetases"/>
    <property type="match status" value="1"/>
</dbReference>
<dbReference type="InterPro" id="IPR036690">
    <property type="entry name" value="Fdx_antiC-bd_sf"/>
</dbReference>
<dbReference type="EC" id="6.1.1.20" evidence="15"/>
<dbReference type="NCBIfam" id="NF045760">
    <property type="entry name" value="YtpR"/>
    <property type="match status" value="1"/>
</dbReference>
<evidence type="ECO:0000256" key="13">
    <source>
        <dbReference type="ARBA" id="ARBA00023146"/>
    </source>
</evidence>
<evidence type="ECO:0000256" key="8">
    <source>
        <dbReference type="ARBA" id="ARBA00022741"/>
    </source>
</evidence>
<dbReference type="SMART" id="SM00874">
    <property type="entry name" value="B5"/>
    <property type="match status" value="1"/>
</dbReference>
<evidence type="ECO:0000256" key="12">
    <source>
        <dbReference type="ARBA" id="ARBA00022917"/>
    </source>
</evidence>
<evidence type="ECO:0000259" key="19">
    <source>
        <dbReference type="PROSITE" id="PS51483"/>
    </source>
</evidence>
<dbReference type="Gene3D" id="3.50.40.10">
    <property type="entry name" value="Phenylalanyl-trna Synthetase, Chain B, domain 3"/>
    <property type="match status" value="1"/>
</dbReference>
<dbReference type="Proteomes" id="UP000509322">
    <property type="component" value="Chromosome 2"/>
</dbReference>
<reference evidence="20 21" key="1">
    <citation type="submission" date="2020-07" db="EMBL/GenBank/DDBJ databases">
        <title>The complete genome of Paracoccus pantotrophus ACCC 10489.</title>
        <authorList>
            <person name="Si Y."/>
        </authorList>
    </citation>
    <scope>NUCLEOTIDE SEQUENCE [LARGE SCALE GENOMIC DNA]</scope>
    <source>
        <strain evidence="20 21">ACCC10489</strain>
    </source>
</reference>
<evidence type="ECO:0000256" key="9">
    <source>
        <dbReference type="ARBA" id="ARBA00022840"/>
    </source>
</evidence>